<protein>
    <submittedName>
        <fullName evidence="1">Uncharacterized protein</fullName>
    </submittedName>
</protein>
<gene>
    <name evidence="1" type="ORF">Arub01_36330</name>
</gene>
<reference evidence="1" key="1">
    <citation type="submission" date="2023-02" db="EMBL/GenBank/DDBJ databases">
        <title>Actinomadura rubrobrunea NBRC 14622.</title>
        <authorList>
            <person name="Ichikawa N."/>
            <person name="Sato H."/>
            <person name="Tonouchi N."/>
        </authorList>
    </citation>
    <scope>NUCLEOTIDE SEQUENCE</scope>
    <source>
        <strain evidence="1">NBRC 14622</strain>
    </source>
</reference>
<accession>A0A9W6UVS2</accession>
<keyword evidence="2" id="KW-1185">Reference proteome</keyword>
<organism evidence="1 2">
    <name type="scientific">Actinomadura rubrobrunea</name>
    <dbReference type="NCBI Taxonomy" id="115335"/>
    <lineage>
        <taxon>Bacteria</taxon>
        <taxon>Bacillati</taxon>
        <taxon>Actinomycetota</taxon>
        <taxon>Actinomycetes</taxon>
        <taxon>Streptosporangiales</taxon>
        <taxon>Thermomonosporaceae</taxon>
        <taxon>Actinomadura</taxon>
    </lineage>
</organism>
<sequence length="59" mass="6457">MGMWARLGGVSGVPGYTYRPVRQEPVAFYLRDHQRELGVSHAGRAVMGDTYLSDMGASV</sequence>
<proteinExistence type="predicted"/>
<comment type="caution">
    <text evidence="1">The sequence shown here is derived from an EMBL/GenBank/DDBJ whole genome shotgun (WGS) entry which is preliminary data.</text>
</comment>
<name>A0A9W6UVS2_9ACTN</name>
<evidence type="ECO:0000313" key="1">
    <source>
        <dbReference type="EMBL" id="GLW65389.1"/>
    </source>
</evidence>
<dbReference type="AlphaFoldDB" id="A0A9W6UVS2"/>
<dbReference type="EMBL" id="BSRZ01000008">
    <property type="protein sequence ID" value="GLW65389.1"/>
    <property type="molecule type" value="Genomic_DNA"/>
</dbReference>
<dbReference type="Proteomes" id="UP001165124">
    <property type="component" value="Unassembled WGS sequence"/>
</dbReference>
<evidence type="ECO:0000313" key="2">
    <source>
        <dbReference type="Proteomes" id="UP001165124"/>
    </source>
</evidence>